<proteinExistence type="predicted"/>
<protein>
    <recommendedName>
        <fullName evidence="3">Secreted protein</fullName>
    </recommendedName>
</protein>
<name>A0ABP7FDF0_9ACTN</name>
<keyword evidence="2" id="KW-1185">Reference proteome</keyword>
<accession>A0ABP7FDF0</accession>
<evidence type="ECO:0000313" key="1">
    <source>
        <dbReference type="EMBL" id="GAA3737070.1"/>
    </source>
</evidence>
<gene>
    <name evidence="1" type="ORF">GCM10023082_37770</name>
</gene>
<evidence type="ECO:0008006" key="3">
    <source>
        <dbReference type="Google" id="ProtNLM"/>
    </source>
</evidence>
<dbReference type="Proteomes" id="UP001499884">
    <property type="component" value="Unassembled WGS sequence"/>
</dbReference>
<sequence length="90" mass="9481">MRSQATYVLVSAVCNRSSASSGFAVRERAVRSSTGPRARTYEENDAYGAWPWPAAPEALVRTGVVMCTTLGAAALPGIGPRSRSGVPLRV</sequence>
<comment type="caution">
    <text evidence="1">The sequence shown here is derived from an EMBL/GenBank/DDBJ whole genome shotgun (WGS) entry which is preliminary data.</text>
</comment>
<reference evidence="2" key="1">
    <citation type="journal article" date="2019" name="Int. J. Syst. Evol. Microbiol.">
        <title>The Global Catalogue of Microorganisms (GCM) 10K type strain sequencing project: providing services to taxonomists for standard genome sequencing and annotation.</title>
        <authorList>
            <consortium name="The Broad Institute Genomics Platform"/>
            <consortium name="The Broad Institute Genome Sequencing Center for Infectious Disease"/>
            <person name="Wu L."/>
            <person name="Ma J."/>
        </authorList>
    </citation>
    <scope>NUCLEOTIDE SEQUENCE [LARGE SCALE GENOMIC DNA]</scope>
    <source>
        <strain evidence="2">JCM 30846</strain>
    </source>
</reference>
<evidence type="ECO:0000313" key="2">
    <source>
        <dbReference type="Proteomes" id="UP001499884"/>
    </source>
</evidence>
<organism evidence="1 2">
    <name type="scientific">Streptomyces tremellae</name>
    <dbReference type="NCBI Taxonomy" id="1124239"/>
    <lineage>
        <taxon>Bacteria</taxon>
        <taxon>Bacillati</taxon>
        <taxon>Actinomycetota</taxon>
        <taxon>Actinomycetes</taxon>
        <taxon>Kitasatosporales</taxon>
        <taxon>Streptomycetaceae</taxon>
        <taxon>Streptomyces</taxon>
    </lineage>
</organism>
<dbReference type="EMBL" id="BAABEP010000026">
    <property type="protein sequence ID" value="GAA3737070.1"/>
    <property type="molecule type" value="Genomic_DNA"/>
</dbReference>